<comment type="caution">
    <text evidence="2">The sequence shown here is derived from an EMBL/GenBank/DDBJ whole genome shotgun (WGS) entry which is preliminary data.</text>
</comment>
<dbReference type="PROSITE" id="PS50181">
    <property type="entry name" value="FBOX"/>
    <property type="match status" value="1"/>
</dbReference>
<evidence type="ECO:0000313" key="3">
    <source>
        <dbReference type="Proteomes" id="UP000475325"/>
    </source>
</evidence>
<protein>
    <recommendedName>
        <fullName evidence="1">F-box domain-containing protein</fullName>
    </recommendedName>
</protein>
<gene>
    <name evidence="2" type="ORF">TWF102_005934</name>
</gene>
<proteinExistence type="predicted"/>
<dbReference type="InterPro" id="IPR036047">
    <property type="entry name" value="F-box-like_dom_sf"/>
</dbReference>
<organism evidence="2 3">
    <name type="scientific">Orbilia oligospora</name>
    <name type="common">Nematode-trapping fungus</name>
    <name type="synonym">Arthrobotrys oligospora</name>
    <dbReference type="NCBI Taxonomy" id="2813651"/>
    <lineage>
        <taxon>Eukaryota</taxon>
        <taxon>Fungi</taxon>
        <taxon>Dikarya</taxon>
        <taxon>Ascomycota</taxon>
        <taxon>Pezizomycotina</taxon>
        <taxon>Orbiliomycetes</taxon>
        <taxon>Orbiliales</taxon>
        <taxon>Orbiliaceae</taxon>
        <taxon>Orbilia</taxon>
    </lineage>
</organism>
<evidence type="ECO:0000313" key="2">
    <source>
        <dbReference type="EMBL" id="KAF3098886.1"/>
    </source>
</evidence>
<dbReference type="EMBL" id="WIQW01000030">
    <property type="protein sequence ID" value="KAF3098886.1"/>
    <property type="molecule type" value="Genomic_DNA"/>
</dbReference>
<reference evidence="2 3" key="1">
    <citation type="submission" date="2019-06" db="EMBL/GenBank/DDBJ databases">
        <authorList>
            <person name="Palmer J.M."/>
        </authorList>
    </citation>
    <scope>NUCLEOTIDE SEQUENCE [LARGE SCALE GENOMIC DNA]</scope>
    <source>
        <strain evidence="2 3">TWF102</strain>
    </source>
</reference>
<dbReference type="SMART" id="SM00256">
    <property type="entry name" value="FBOX"/>
    <property type="match status" value="1"/>
</dbReference>
<dbReference type="Proteomes" id="UP000475325">
    <property type="component" value="Unassembled WGS sequence"/>
</dbReference>
<dbReference type="InterPro" id="IPR001810">
    <property type="entry name" value="F-box_dom"/>
</dbReference>
<evidence type="ECO:0000259" key="1">
    <source>
        <dbReference type="PROSITE" id="PS50181"/>
    </source>
</evidence>
<accession>A0A7C8JF03</accession>
<name>A0A7C8JF03_ORBOL</name>
<dbReference type="Gene3D" id="1.20.1280.50">
    <property type="match status" value="1"/>
</dbReference>
<feature type="domain" description="F-box" evidence="1">
    <location>
        <begin position="19"/>
        <end position="76"/>
    </location>
</feature>
<dbReference type="AlphaFoldDB" id="A0A7C8JF03"/>
<sequence>MHIYPKSNNLNTKSHTLLKMSITTFPPELLIHIFSFLPWQDHLTACEVNALWSTLILSNPIKPLRYTPATPLYPQIHNLFLLIGLECTINIFTGQVSKIIFLRNETEGRLKNDQDRAKATIDLTDSQILKEGLLNFQGWRYERDIRRKDWRMGVCIMWNQLGYEYGGQKDRQIYRQDWFSFVGKGGEDDGEVDGEEEEEDLESDILRGEVDLDISVGGFIEVLGKHVLKFDALKIAGKQDMRLRLGMYDRMGIVFIRKVREVSKIFDLAVDPLDGMFVDKDRTWINE</sequence>
<dbReference type="SUPFAM" id="SSF81383">
    <property type="entry name" value="F-box domain"/>
    <property type="match status" value="1"/>
</dbReference>